<sequence>MPLSLTQNQIKQFRLNGYLVLKSVLSSLEVDILADHCDLIASGRLGHIPESSIQLEPVFRNEGKLVSDRVLSVRKLSDLAVHDDTMWAHATNSKIVDVISDLLNTEDIKLYGDQLFMKASNTGSAQPWHQDSASWRDIVPMDLITAWTAIDHATTENGCLNFAPGTHQWGMLRGHRLSPITDDLDRGRWPVIPVPLSRGSISFHHSLVLHQSNANLSQMRRRGYATHYMRASSFKDESIKDAPQKPQFRQVRGRSLSGRV</sequence>
<evidence type="ECO:0000313" key="4">
    <source>
        <dbReference type="Proteomes" id="UP000247465"/>
    </source>
</evidence>
<dbReference type="SUPFAM" id="SSF51197">
    <property type="entry name" value="Clavaminate synthase-like"/>
    <property type="match status" value="1"/>
</dbReference>
<evidence type="ECO:0000256" key="1">
    <source>
        <dbReference type="ARBA" id="ARBA00001954"/>
    </source>
</evidence>
<dbReference type="Proteomes" id="UP000247465">
    <property type="component" value="Chromosome"/>
</dbReference>
<dbReference type="GO" id="GO:0005506">
    <property type="term" value="F:iron ion binding"/>
    <property type="evidence" value="ECO:0007669"/>
    <property type="project" value="UniProtKB-ARBA"/>
</dbReference>
<evidence type="ECO:0000313" key="3">
    <source>
        <dbReference type="EMBL" id="AWT59564.1"/>
    </source>
</evidence>
<dbReference type="EMBL" id="CP029803">
    <property type="protein sequence ID" value="AWT59564.1"/>
    <property type="molecule type" value="Genomic_DNA"/>
</dbReference>
<dbReference type="Pfam" id="PF05721">
    <property type="entry name" value="PhyH"/>
    <property type="match status" value="1"/>
</dbReference>
<dbReference type="AlphaFoldDB" id="A0A2Z4AH78"/>
<proteinExistence type="predicted"/>
<reference evidence="3 4" key="1">
    <citation type="submission" date="2018-06" db="EMBL/GenBank/DDBJ databases">
        <title>Draft Genome Sequence of a Novel Marine Bacterium Related to the Verrucomicrobia.</title>
        <authorList>
            <person name="Vosseberg J."/>
            <person name="Martijn J."/>
            <person name="Ettema T.J.G."/>
        </authorList>
    </citation>
    <scope>NUCLEOTIDE SEQUENCE [LARGE SCALE GENOMIC DNA]</scope>
    <source>
        <strain evidence="3">TARA_B100001123</strain>
    </source>
</reference>
<evidence type="ECO:0000256" key="2">
    <source>
        <dbReference type="SAM" id="MobiDB-lite"/>
    </source>
</evidence>
<dbReference type="PANTHER" id="PTHR20883:SF48">
    <property type="entry name" value="ECTOINE DIOXYGENASE"/>
    <property type="match status" value="1"/>
</dbReference>
<evidence type="ECO:0008006" key="5">
    <source>
        <dbReference type="Google" id="ProtNLM"/>
    </source>
</evidence>
<gene>
    <name evidence="3" type="ORF">DF168_00755</name>
</gene>
<dbReference type="GO" id="GO:0016706">
    <property type="term" value="F:2-oxoglutarate-dependent dioxygenase activity"/>
    <property type="evidence" value="ECO:0007669"/>
    <property type="project" value="UniProtKB-ARBA"/>
</dbReference>
<organism evidence="3 4">
    <name type="scientific">Candidatus Moanibacter tarae</name>
    <dbReference type="NCBI Taxonomy" id="2200854"/>
    <lineage>
        <taxon>Bacteria</taxon>
        <taxon>Pseudomonadati</taxon>
        <taxon>Verrucomicrobiota</taxon>
        <taxon>Opitutia</taxon>
        <taxon>Puniceicoccales</taxon>
        <taxon>Puniceicoccales incertae sedis</taxon>
        <taxon>Candidatus Moanibacter</taxon>
    </lineage>
</organism>
<protein>
    <recommendedName>
        <fullName evidence="5">Ectoine dioxygenase</fullName>
    </recommendedName>
</protein>
<dbReference type="Gene3D" id="2.60.120.620">
    <property type="entry name" value="q2cbj1_9rhob like domain"/>
    <property type="match status" value="1"/>
</dbReference>
<dbReference type="InterPro" id="IPR008775">
    <property type="entry name" value="Phytyl_CoA_dOase-like"/>
</dbReference>
<feature type="region of interest" description="Disordered" evidence="2">
    <location>
        <begin position="241"/>
        <end position="260"/>
    </location>
</feature>
<accession>A0A2Z4AH78</accession>
<name>A0A2Z4AH78_9BACT</name>
<comment type="cofactor">
    <cofactor evidence="1">
        <name>Fe(2+)</name>
        <dbReference type="ChEBI" id="CHEBI:29033"/>
    </cofactor>
</comment>
<dbReference type="PANTHER" id="PTHR20883">
    <property type="entry name" value="PHYTANOYL-COA DIOXYGENASE DOMAIN CONTAINING 1"/>
    <property type="match status" value="1"/>
</dbReference>
<dbReference type="KEGG" id="mtar:DF168_00755"/>